<sequence length="172" mass="19431">MNSGLAKTEWSISKFTELPFTRNFPFELCVSIPQSSFNLFHALDLHLNFAFYHQSFWTLTFTSLILFISCSFSILLSDCILPAQFHFLSVHPPVQLRDSFLSSSSSLPVQPSYLFLSSLHRLEQPSSVPVQPSFLSIMWQLSFQIVCPSIWSASVPGIPGKLKNTPLLTPQM</sequence>
<organism evidence="2 3">
    <name type="scientific">Araneus ventricosus</name>
    <name type="common">Orbweaver spider</name>
    <name type="synonym">Epeira ventricosa</name>
    <dbReference type="NCBI Taxonomy" id="182803"/>
    <lineage>
        <taxon>Eukaryota</taxon>
        <taxon>Metazoa</taxon>
        <taxon>Ecdysozoa</taxon>
        <taxon>Arthropoda</taxon>
        <taxon>Chelicerata</taxon>
        <taxon>Arachnida</taxon>
        <taxon>Araneae</taxon>
        <taxon>Araneomorphae</taxon>
        <taxon>Entelegynae</taxon>
        <taxon>Araneoidea</taxon>
        <taxon>Araneidae</taxon>
        <taxon>Araneus</taxon>
    </lineage>
</organism>
<feature type="transmembrane region" description="Helical" evidence="1">
    <location>
        <begin position="56"/>
        <end position="76"/>
    </location>
</feature>
<dbReference type="Proteomes" id="UP000499080">
    <property type="component" value="Unassembled WGS sequence"/>
</dbReference>
<protein>
    <submittedName>
        <fullName evidence="2">Uncharacterized protein</fullName>
    </submittedName>
</protein>
<evidence type="ECO:0000313" key="2">
    <source>
        <dbReference type="EMBL" id="GBM20341.1"/>
    </source>
</evidence>
<keyword evidence="1" id="KW-0472">Membrane</keyword>
<accession>A0A4Y2DUC0</accession>
<dbReference type="EMBL" id="BGPR01000440">
    <property type="protein sequence ID" value="GBM20341.1"/>
    <property type="molecule type" value="Genomic_DNA"/>
</dbReference>
<keyword evidence="3" id="KW-1185">Reference proteome</keyword>
<gene>
    <name evidence="2" type="ORF">AVEN_195891_1</name>
</gene>
<proteinExistence type="predicted"/>
<dbReference type="AlphaFoldDB" id="A0A4Y2DUC0"/>
<name>A0A4Y2DUC0_ARAVE</name>
<keyword evidence="1" id="KW-1133">Transmembrane helix</keyword>
<evidence type="ECO:0000313" key="3">
    <source>
        <dbReference type="Proteomes" id="UP000499080"/>
    </source>
</evidence>
<comment type="caution">
    <text evidence="2">The sequence shown here is derived from an EMBL/GenBank/DDBJ whole genome shotgun (WGS) entry which is preliminary data.</text>
</comment>
<reference evidence="2 3" key="1">
    <citation type="journal article" date="2019" name="Sci. Rep.">
        <title>Orb-weaving spider Araneus ventricosus genome elucidates the spidroin gene catalogue.</title>
        <authorList>
            <person name="Kono N."/>
            <person name="Nakamura H."/>
            <person name="Ohtoshi R."/>
            <person name="Moran D.A.P."/>
            <person name="Shinohara A."/>
            <person name="Yoshida Y."/>
            <person name="Fujiwara M."/>
            <person name="Mori M."/>
            <person name="Tomita M."/>
            <person name="Arakawa K."/>
        </authorList>
    </citation>
    <scope>NUCLEOTIDE SEQUENCE [LARGE SCALE GENOMIC DNA]</scope>
</reference>
<keyword evidence="1" id="KW-0812">Transmembrane</keyword>
<evidence type="ECO:0000256" key="1">
    <source>
        <dbReference type="SAM" id="Phobius"/>
    </source>
</evidence>